<evidence type="ECO:0000256" key="4">
    <source>
        <dbReference type="ARBA" id="ARBA00022475"/>
    </source>
</evidence>
<dbReference type="PROSITE" id="PS50893">
    <property type="entry name" value="ABC_TRANSPORTER_2"/>
    <property type="match status" value="1"/>
</dbReference>
<dbReference type="InterPro" id="IPR013563">
    <property type="entry name" value="Oligopep_ABC_C"/>
</dbReference>
<evidence type="ECO:0000256" key="3">
    <source>
        <dbReference type="ARBA" id="ARBA00022448"/>
    </source>
</evidence>
<keyword evidence="6" id="KW-0067">ATP-binding</keyword>
<gene>
    <name evidence="9" type="ORF">GY24_01410</name>
</gene>
<evidence type="ECO:0000256" key="5">
    <source>
        <dbReference type="ARBA" id="ARBA00022741"/>
    </source>
</evidence>
<evidence type="ECO:0000256" key="2">
    <source>
        <dbReference type="ARBA" id="ARBA00005417"/>
    </source>
</evidence>
<evidence type="ECO:0000256" key="7">
    <source>
        <dbReference type="ARBA" id="ARBA00023136"/>
    </source>
</evidence>
<dbReference type="InterPro" id="IPR017871">
    <property type="entry name" value="ABC_transporter-like_CS"/>
</dbReference>
<dbReference type="Pfam" id="PF00005">
    <property type="entry name" value="ABC_tran"/>
    <property type="match status" value="1"/>
</dbReference>
<keyword evidence="10" id="KW-1185">Reference proteome</keyword>
<dbReference type="Proteomes" id="UP000237755">
    <property type="component" value="Unassembled WGS sequence"/>
</dbReference>
<dbReference type="InterPro" id="IPR050388">
    <property type="entry name" value="ABC_Ni/Peptide_Import"/>
</dbReference>
<comment type="similarity">
    <text evidence="2">Belongs to the ABC transporter superfamily.</text>
</comment>
<accession>A0ABX5B006</accession>
<proteinExistence type="inferred from homology"/>
<keyword evidence="3" id="KW-0813">Transport</keyword>
<dbReference type="PANTHER" id="PTHR43297">
    <property type="entry name" value="OLIGOPEPTIDE TRANSPORT ATP-BINDING PROTEIN APPD"/>
    <property type="match status" value="1"/>
</dbReference>
<evidence type="ECO:0000313" key="9">
    <source>
        <dbReference type="EMBL" id="PPL20231.1"/>
    </source>
</evidence>
<dbReference type="SUPFAM" id="SSF52540">
    <property type="entry name" value="P-loop containing nucleoside triphosphate hydrolases"/>
    <property type="match status" value="1"/>
</dbReference>
<reference evidence="9 10" key="1">
    <citation type="journal article" date="2008" name="Int. J. Syst. Evol. Microbiol.">
        <title>Leifsonia pindariensis sp. nov., isolated from the Pindari glacier of the Indian Himalayas, and emended description of the genus Leifsonia.</title>
        <authorList>
            <person name="Reddy G.S."/>
            <person name="Prabagaran S.R."/>
            <person name="Shivaji S."/>
        </authorList>
    </citation>
    <scope>NUCLEOTIDE SEQUENCE [LARGE SCALE GENOMIC DNA]</scope>
    <source>
        <strain evidence="9 10">PON 10</strain>
    </source>
</reference>
<keyword evidence="5" id="KW-0547">Nucleotide-binding</keyword>
<dbReference type="InterPro" id="IPR027417">
    <property type="entry name" value="P-loop_NTPase"/>
</dbReference>
<evidence type="ECO:0000313" key="10">
    <source>
        <dbReference type="Proteomes" id="UP000237755"/>
    </source>
</evidence>
<dbReference type="EMBL" id="MPZN01000003">
    <property type="protein sequence ID" value="PPL20231.1"/>
    <property type="molecule type" value="Genomic_DNA"/>
</dbReference>
<feature type="domain" description="ABC transporter" evidence="8">
    <location>
        <begin position="22"/>
        <end position="270"/>
    </location>
</feature>
<evidence type="ECO:0000256" key="6">
    <source>
        <dbReference type="ARBA" id="ARBA00022840"/>
    </source>
</evidence>
<dbReference type="PANTHER" id="PTHR43297:SF2">
    <property type="entry name" value="DIPEPTIDE TRANSPORT ATP-BINDING PROTEIN DPPD"/>
    <property type="match status" value="1"/>
</dbReference>
<dbReference type="InterPro" id="IPR003439">
    <property type="entry name" value="ABC_transporter-like_ATP-bd"/>
</dbReference>
<dbReference type="CDD" id="cd03257">
    <property type="entry name" value="ABC_NikE_OppD_transporters"/>
    <property type="match status" value="1"/>
</dbReference>
<name>A0ABX5B006_9MICO</name>
<protein>
    <recommendedName>
        <fullName evidence="8">ABC transporter domain-containing protein</fullName>
    </recommendedName>
</protein>
<dbReference type="InterPro" id="IPR003593">
    <property type="entry name" value="AAA+_ATPase"/>
</dbReference>
<dbReference type="Pfam" id="PF08352">
    <property type="entry name" value="oligo_HPY"/>
    <property type="match status" value="1"/>
</dbReference>
<keyword evidence="7" id="KW-0472">Membrane</keyword>
<evidence type="ECO:0000256" key="1">
    <source>
        <dbReference type="ARBA" id="ARBA00004202"/>
    </source>
</evidence>
<evidence type="ECO:0000259" key="8">
    <source>
        <dbReference type="PROSITE" id="PS50893"/>
    </source>
</evidence>
<dbReference type="PROSITE" id="PS00211">
    <property type="entry name" value="ABC_TRANSPORTER_1"/>
    <property type="match status" value="1"/>
</dbReference>
<keyword evidence="4" id="KW-1003">Cell membrane</keyword>
<organism evidence="9 10">
    <name type="scientific">Microterricola pindariensis</name>
    <dbReference type="NCBI Taxonomy" id="478010"/>
    <lineage>
        <taxon>Bacteria</taxon>
        <taxon>Bacillati</taxon>
        <taxon>Actinomycetota</taxon>
        <taxon>Actinomycetes</taxon>
        <taxon>Micrococcales</taxon>
        <taxon>Microbacteriaceae</taxon>
        <taxon>Microterricola</taxon>
    </lineage>
</organism>
<comment type="caution">
    <text evidence="9">The sequence shown here is derived from an EMBL/GenBank/DDBJ whole genome shotgun (WGS) entry which is preliminary data.</text>
</comment>
<dbReference type="NCBIfam" id="TIGR01727">
    <property type="entry name" value="oligo_HPY"/>
    <property type="match status" value="1"/>
</dbReference>
<sequence length="343" mass="36648">MSTVTVTSRIGLSSPEESKAVLKVSDLVVEYHTARGIAQAVNGVTFTVHAGEKLAIVGESGCGKTATLLAALRLLPSPPSKTVRGSVEVDGTDLMTLGPKALNEIRGRDISIVFQDALSAFNPVLTVGRQISEGVRQQRKLSKAAAHELAVDMLARVGVPDPDQRAKQYPHQLSGGMRQRAMIAMALAGEPKVLFADEPTTALDVTVQAQILDLVRSFKDLAIVWVSHDLGVVAGLADRVIVMYSGFVVEEGPVEDIFHSPKHPYTAALLRSIPRTDEMSGTHELVSIPGSPPDLVALPAGCPFYDRCAVRVDRCATDRPTLERVGDTQTVACWVAQAKDIAS</sequence>
<dbReference type="RefSeq" id="WP_104474031.1">
    <property type="nucleotide sequence ID" value="NZ_MPZN01000003.1"/>
</dbReference>
<dbReference type="Gene3D" id="3.40.50.300">
    <property type="entry name" value="P-loop containing nucleotide triphosphate hydrolases"/>
    <property type="match status" value="1"/>
</dbReference>
<comment type="subcellular location">
    <subcellularLocation>
        <location evidence="1">Cell membrane</location>
        <topology evidence="1">Peripheral membrane protein</topology>
    </subcellularLocation>
</comment>
<dbReference type="SMART" id="SM00382">
    <property type="entry name" value="AAA"/>
    <property type="match status" value="1"/>
</dbReference>